<dbReference type="Pfam" id="PF06966">
    <property type="entry name" value="DUF1295"/>
    <property type="match status" value="1"/>
</dbReference>
<dbReference type="STRING" id="7897.ENSLACP00000020457"/>
<dbReference type="InParanoid" id="H3BEY6"/>
<feature type="transmembrane region" description="Helical" evidence="1">
    <location>
        <begin position="98"/>
        <end position="121"/>
    </location>
</feature>
<evidence type="ECO:0000313" key="4">
    <source>
        <dbReference type="Proteomes" id="UP000008672"/>
    </source>
</evidence>
<keyword evidence="1" id="KW-0812">Transmembrane</keyword>
<dbReference type="Bgee" id="ENSLACG00000017980">
    <property type="expression patterns" value="Expressed in pelvic fin and 6 other cell types or tissues"/>
</dbReference>
<evidence type="ECO:0000256" key="2">
    <source>
        <dbReference type="SAM" id="SignalP"/>
    </source>
</evidence>
<dbReference type="PROSITE" id="PS50244">
    <property type="entry name" value="S5A_REDUCTASE"/>
    <property type="match status" value="1"/>
</dbReference>
<keyword evidence="1" id="KW-1133">Transmembrane helix</keyword>
<dbReference type="AlphaFoldDB" id="H3BEY6"/>
<feature type="chain" id="PRO_5003580035" evidence="2">
    <location>
        <begin position="26"/>
        <end position="255"/>
    </location>
</feature>
<name>H3BEY6_LATCH</name>
<proteinExistence type="predicted"/>
<dbReference type="PANTHER" id="PTHR32251:SF17">
    <property type="entry name" value="STEROID 5-ALPHA REDUCTASE C-TERMINAL DOMAIN-CONTAINING PROTEIN"/>
    <property type="match status" value="1"/>
</dbReference>
<dbReference type="OMA" id="FQMLWVW"/>
<keyword evidence="1" id="KW-0472">Membrane</keyword>
<dbReference type="Gene3D" id="1.20.120.1630">
    <property type="match status" value="1"/>
</dbReference>
<accession>H3BEY6</accession>
<dbReference type="eggNOG" id="KOG4650">
    <property type="taxonomic scope" value="Eukaryota"/>
</dbReference>
<gene>
    <name evidence="3" type="primary">SI:CH211-210C8.6</name>
</gene>
<evidence type="ECO:0000256" key="1">
    <source>
        <dbReference type="SAM" id="Phobius"/>
    </source>
</evidence>
<reference evidence="3" key="3">
    <citation type="submission" date="2025-09" db="UniProtKB">
        <authorList>
            <consortium name="Ensembl"/>
        </authorList>
    </citation>
    <scope>IDENTIFICATION</scope>
</reference>
<dbReference type="PANTHER" id="PTHR32251">
    <property type="entry name" value="3-OXO-5-ALPHA-STEROID 4-DEHYDROGENASE"/>
    <property type="match status" value="1"/>
</dbReference>
<feature type="signal peptide" evidence="2">
    <location>
        <begin position="1"/>
        <end position="25"/>
    </location>
</feature>
<keyword evidence="4" id="KW-1185">Reference proteome</keyword>
<dbReference type="GeneTree" id="ENSGT00390000008169"/>
<dbReference type="EMBL" id="AFYH01001362">
    <property type="status" value="NOT_ANNOTATED_CDS"/>
    <property type="molecule type" value="Genomic_DNA"/>
</dbReference>
<dbReference type="RefSeq" id="XP_005986214.1">
    <property type="nucleotide sequence ID" value="XM_005986152.3"/>
</dbReference>
<evidence type="ECO:0000313" key="3">
    <source>
        <dbReference type="Ensembl" id="ENSLACP00000020457.1"/>
    </source>
</evidence>
<protein>
    <submittedName>
        <fullName evidence="3">Si:ch211-210c8.6</fullName>
    </submittedName>
</protein>
<feature type="transmembrane region" description="Helical" evidence="1">
    <location>
        <begin position="204"/>
        <end position="225"/>
    </location>
</feature>
<dbReference type="Ensembl" id="ENSLACT00000020597.1">
    <property type="protein sequence ID" value="ENSLACP00000020457.1"/>
    <property type="gene ID" value="ENSLACG00000017980.1"/>
</dbReference>
<dbReference type="InterPro" id="IPR010721">
    <property type="entry name" value="UstE-like"/>
</dbReference>
<dbReference type="GeneID" id="102351105"/>
<dbReference type="GO" id="GO:0016020">
    <property type="term" value="C:membrane"/>
    <property type="evidence" value="ECO:0007669"/>
    <property type="project" value="TreeGrafter"/>
</dbReference>
<reference evidence="3" key="2">
    <citation type="submission" date="2025-08" db="UniProtKB">
        <authorList>
            <consortium name="Ensembl"/>
        </authorList>
    </citation>
    <scope>IDENTIFICATION</scope>
</reference>
<dbReference type="KEGG" id="lcm:102351105"/>
<keyword evidence="2" id="KW-0732">Signal</keyword>
<organism evidence="3 4">
    <name type="scientific">Latimeria chalumnae</name>
    <name type="common">Coelacanth</name>
    <dbReference type="NCBI Taxonomy" id="7897"/>
    <lineage>
        <taxon>Eukaryota</taxon>
        <taxon>Metazoa</taxon>
        <taxon>Chordata</taxon>
        <taxon>Craniata</taxon>
        <taxon>Vertebrata</taxon>
        <taxon>Euteleostomi</taxon>
        <taxon>Coelacanthiformes</taxon>
        <taxon>Coelacanthidae</taxon>
        <taxon>Latimeria</taxon>
    </lineage>
</organism>
<dbReference type="OrthoDB" id="67965at2759"/>
<dbReference type="Proteomes" id="UP000008672">
    <property type="component" value="Unassembled WGS sequence"/>
</dbReference>
<reference evidence="4" key="1">
    <citation type="submission" date="2011-08" db="EMBL/GenBank/DDBJ databases">
        <title>The draft genome of Latimeria chalumnae.</title>
        <authorList>
            <person name="Di Palma F."/>
            <person name="Alfoldi J."/>
            <person name="Johnson J."/>
            <person name="Berlin A."/>
            <person name="Gnerre S."/>
            <person name="Jaffe D."/>
            <person name="MacCallum I."/>
            <person name="Young S."/>
            <person name="Walker B.J."/>
            <person name="Lander E."/>
            <person name="Lindblad-Toh K."/>
        </authorList>
    </citation>
    <scope>NUCLEOTIDE SEQUENCE [LARGE SCALE GENOMIC DNA]</scope>
    <source>
        <strain evidence="4">Wild caught</strain>
    </source>
</reference>
<sequence>MMGNVLVNCALLDVGIQWAMWAVSALLQTERLYDLTGSGTFVLLAHLSRRWGGTGYRRPQIQTGLVTVWGSRLGLFLRIIKEGQDRRFNGVRNSPETFFIYWTVQAAWIFITLLPTLILNTENDDEPLGLRDYLGWSLWAVGFATEAIADQQKWIFKSDPDNSGKFIKTGLWGYSRHPNYLGEILMWTGLFVSASSVLQGMQYVSIVSPLFIWFLLNYVSGIPLLERQAMKKWGSDPSFQEYIKNTPVLWPFKLF</sequence>
<dbReference type="HOGENOM" id="CLU_043418_1_0_1"/>